<dbReference type="GO" id="GO:0000373">
    <property type="term" value="P:Group II intron splicing"/>
    <property type="evidence" value="ECO:0007669"/>
    <property type="project" value="TreeGrafter"/>
</dbReference>
<dbReference type="PANTHER" id="PTHR47539:SF1">
    <property type="entry name" value="PENTATRICOPEPTIDE REPEAT-CONTAINING PROTEIN OTP51, CHLOROPLASTIC"/>
    <property type="match status" value="1"/>
</dbReference>
<dbReference type="Gene3D" id="3.10.28.10">
    <property type="entry name" value="Homing endonucleases"/>
    <property type="match status" value="2"/>
</dbReference>
<dbReference type="Pfam" id="PF03161">
    <property type="entry name" value="LAGLIDADG_2"/>
    <property type="match status" value="1"/>
</dbReference>
<name>A0A1G2CCD5_9BACT</name>
<evidence type="ECO:0000313" key="2">
    <source>
        <dbReference type="EMBL" id="OGY99038.1"/>
    </source>
</evidence>
<feature type="domain" description="Homing endonuclease LAGLIDADG" evidence="1">
    <location>
        <begin position="32"/>
        <end position="194"/>
    </location>
</feature>
<dbReference type="InterPro" id="IPR027434">
    <property type="entry name" value="Homing_endonucl"/>
</dbReference>
<evidence type="ECO:0000259" key="1">
    <source>
        <dbReference type="Pfam" id="PF03161"/>
    </source>
</evidence>
<comment type="caution">
    <text evidence="2">The sequence shown here is derived from an EMBL/GenBank/DDBJ whole genome shotgun (WGS) entry which is preliminary data.</text>
</comment>
<dbReference type="GO" id="GO:0048564">
    <property type="term" value="P:photosystem I assembly"/>
    <property type="evidence" value="ECO:0007669"/>
    <property type="project" value="TreeGrafter"/>
</dbReference>
<evidence type="ECO:0000313" key="3">
    <source>
        <dbReference type="Proteomes" id="UP000178880"/>
    </source>
</evidence>
<dbReference type="Proteomes" id="UP000178880">
    <property type="component" value="Unassembled WGS sequence"/>
</dbReference>
<gene>
    <name evidence="2" type="ORF">A2945_02770</name>
</gene>
<dbReference type="EMBL" id="MHLA01000024">
    <property type="protein sequence ID" value="OGY99038.1"/>
    <property type="molecule type" value="Genomic_DNA"/>
</dbReference>
<dbReference type="SUPFAM" id="SSF55608">
    <property type="entry name" value="Homing endonucleases"/>
    <property type="match status" value="1"/>
</dbReference>
<dbReference type="AlphaFoldDB" id="A0A1G2CCD5"/>
<dbReference type="GO" id="GO:0045292">
    <property type="term" value="P:mRNA cis splicing, via spliceosome"/>
    <property type="evidence" value="ECO:0007669"/>
    <property type="project" value="TreeGrafter"/>
</dbReference>
<dbReference type="InterPro" id="IPR004860">
    <property type="entry name" value="LAGLIDADG_dom"/>
</dbReference>
<reference evidence="2 3" key="1">
    <citation type="journal article" date="2016" name="Nat. Commun.">
        <title>Thousands of microbial genomes shed light on interconnected biogeochemical processes in an aquifer system.</title>
        <authorList>
            <person name="Anantharaman K."/>
            <person name="Brown C.T."/>
            <person name="Hug L.A."/>
            <person name="Sharon I."/>
            <person name="Castelle C.J."/>
            <person name="Probst A.J."/>
            <person name="Thomas B.C."/>
            <person name="Singh A."/>
            <person name="Wilkins M.J."/>
            <person name="Karaoz U."/>
            <person name="Brodie E.L."/>
            <person name="Williams K.H."/>
            <person name="Hubbard S.S."/>
            <person name="Banfield J.F."/>
        </authorList>
    </citation>
    <scope>NUCLEOTIDE SEQUENCE [LARGE SCALE GENOMIC DNA]</scope>
</reference>
<sequence length="216" mass="25629">MRVIPREVQAFATKSTPIREMRSALTLSVLQREALVGSILGDGCLVANSWKKNYRLKMDHCDFQRRYLLWKYEIFKNFTLSPPRKREQTNAWSFRTISHPVLTQYRNLFYPNGKKVVPESINELLTAPISIAVWYMDDGALNWRKDALLLNTQSFTYEENERLRQCLKDNFGIEVTIMRNKKYWVLYIRKQYAPVFMRLVKRHVTDLMSEKLLVTP</sequence>
<proteinExistence type="predicted"/>
<protein>
    <recommendedName>
        <fullName evidence="1">Homing endonuclease LAGLIDADG domain-containing protein</fullName>
    </recommendedName>
</protein>
<dbReference type="InterPro" id="IPR052500">
    <property type="entry name" value="Chloro/Mito_RNA_Process"/>
</dbReference>
<dbReference type="STRING" id="1798650.A2945_02770"/>
<dbReference type="PANTHER" id="PTHR47539">
    <property type="entry name" value="PENTATRICOPEPTIDE REPEAT-CONTAINING PROTEIN OTP51, CHLOROPLASTIC"/>
    <property type="match status" value="1"/>
</dbReference>
<organism evidence="2 3">
    <name type="scientific">Candidatus Liptonbacteria bacterium RIFCSPLOWO2_01_FULL_52_25</name>
    <dbReference type="NCBI Taxonomy" id="1798650"/>
    <lineage>
        <taxon>Bacteria</taxon>
        <taxon>Candidatus Liptoniibacteriota</taxon>
    </lineage>
</organism>
<dbReference type="GO" id="GO:0004519">
    <property type="term" value="F:endonuclease activity"/>
    <property type="evidence" value="ECO:0007669"/>
    <property type="project" value="InterPro"/>
</dbReference>
<accession>A0A1G2CCD5</accession>